<dbReference type="InterPro" id="IPR036034">
    <property type="entry name" value="PDZ_sf"/>
</dbReference>
<keyword evidence="6" id="KW-1185">Reference proteome</keyword>
<evidence type="ECO:0000256" key="2">
    <source>
        <dbReference type="ARBA" id="ARBA00022801"/>
    </source>
</evidence>
<evidence type="ECO:0000313" key="5">
    <source>
        <dbReference type="EMBL" id="MBC8747410.1"/>
    </source>
</evidence>
<dbReference type="SUPFAM" id="SSF50156">
    <property type="entry name" value="PDZ domain-like"/>
    <property type="match status" value="1"/>
</dbReference>
<dbReference type="PANTHER" id="PTHR43343">
    <property type="entry name" value="PEPTIDASE S12"/>
    <property type="match status" value="1"/>
</dbReference>
<dbReference type="PANTHER" id="PTHR43343:SF3">
    <property type="entry name" value="PROTEASE DO-LIKE 8, CHLOROPLASTIC"/>
    <property type="match status" value="1"/>
</dbReference>
<dbReference type="Gene3D" id="2.40.10.120">
    <property type="match status" value="1"/>
</dbReference>
<keyword evidence="1" id="KW-0645">Protease</keyword>
<gene>
    <name evidence="5" type="ORF">F6X42_12565</name>
</gene>
<dbReference type="SUPFAM" id="SSF50494">
    <property type="entry name" value="Trypsin-like serine proteases"/>
    <property type="match status" value="1"/>
</dbReference>
<evidence type="ECO:0000313" key="6">
    <source>
        <dbReference type="Proteomes" id="UP000736373"/>
    </source>
</evidence>
<comment type="caution">
    <text evidence="5">The sequence shown here is derived from an EMBL/GenBank/DDBJ whole genome shotgun (WGS) entry which is preliminary data.</text>
</comment>
<dbReference type="SMART" id="SM00228">
    <property type="entry name" value="PDZ"/>
    <property type="match status" value="1"/>
</dbReference>
<dbReference type="InterPro" id="IPR001478">
    <property type="entry name" value="PDZ"/>
</dbReference>
<evidence type="ECO:0000256" key="1">
    <source>
        <dbReference type="ARBA" id="ARBA00022670"/>
    </source>
</evidence>
<dbReference type="InterPro" id="IPR051201">
    <property type="entry name" value="Chloro_Bact_Ser_Proteases"/>
</dbReference>
<evidence type="ECO:0000256" key="3">
    <source>
        <dbReference type="SAM" id="MobiDB-lite"/>
    </source>
</evidence>
<proteinExistence type="predicted"/>
<feature type="domain" description="PDZ" evidence="4">
    <location>
        <begin position="259"/>
        <end position="311"/>
    </location>
</feature>
<keyword evidence="2" id="KW-0378">Hydrolase</keyword>
<name>A0ABR7PM17_9BURK</name>
<dbReference type="Pfam" id="PF13180">
    <property type="entry name" value="PDZ_2"/>
    <property type="match status" value="1"/>
</dbReference>
<organism evidence="5 6">
    <name type="scientific">Paraburkholderia podalyriae</name>
    <dbReference type="NCBI Taxonomy" id="1938811"/>
    <lineage>
        <taxon>Bacteria</taxon>
        <taxon>Pseudomonadati</taxon>
        <taxon>Pseudomonadota</taxon>
        <taxon>Betaproteobacteria</taxon>
        <taxon>Burkholderiales</taxon>
        <taxon>Burkholderiaceae</taxon>
        <taxon>Paraburkholderia</taxon>
    </lineage>
</organism>
<dbReference type="PROSITE" id="PS50106">
    <property type="entry name" value="PDZ"/>
    <property type="match status" value="1"/>
</dbReference>
<reference evidence="5 6" key="1">
    <citation type="submission" date="2019-09" db="EMBL/GenBank/DDBJ databases">
        <title>Paraburkholderia podalyriae sp. nov., A South African Podalyria-associated rhizobium.</title>
        <authorList>
            <person name="Mavima L."/>
            <person name="Beukes C.W."/>
            <person name="Palmer M."/>
            <person name="De Meyer S.E."/>
            <person name="James E.K."/>
            <person name="Maluk M."/>
            <person name="Avontuur J.R."/>
            <person name="Chan W.Y."/>
            <person name="Venter S.N."/>
            <person name="Steenkamp E.T."/>
        </authorList>
    </citation>
    <scope>NUCLEOTIDE SEQUENCE [LARGE SCALE GENOMIC DNA]</scope>
    <source>
        <strain evidence="5 6">WC7.3b</strain>
    </source>
</reference>
<protein>
    <submittedName>
        <fullName evidence="5">PDZ domain-containing protein</fullName>
    </submittedName>
</protein>
<dbReference type="RefSeq" id="WP_187634489.1">
    <property type="nucleotide sequence ID" value="NZ_VZQQ01000008.1"/>
</dbReference>
<dbReference type="Proteomes" id="UP000736373">
    <property type="component" value="Unassembled WGS sequence"/>
</dbReference>
<dbReference type="PRINTS" id="PR00834">
    <property type="entry name" value="PROTEASES2C"/>
</dbReference>
<dbReference type="InterPro" id="IPR001940">
    <property type="entry name" value="Peptidase_S1C"/>
</dbReference>
<dbReference type="InterPro" id="IPR009003">
    <property type="entry name" value="Peptidase_S1_PA"/>
</dbReference>
<feature type="region of interest" description="Disordered" evidence="3">
    <location>
        <begin position="1"/>
        <end position="23"/>
    </location>
</feature>
<accession>A0ABR7PM17</accession>
<dbReference type="Gene3D" id="2.30.42.10">
    <property type="match status" value="1"/>
</dbReference>
<dbReference type="Pfam" id="PF13365">
    <property type="entry name" value="Trypsin_2"/>
    <property type="match status" value="1"/>
</dbReference>
<sequence>MGSRPRFIDDLSSAASDAPGPQSTDLLTLDDDALLDAYSRTVIGALERVQQAVAFIAVERRQPGEASAHGRGARGGTGSGFLFTPDGYLLTNSHVVHGATHIQVTLADGAKFDADLVGDDPGSDLAVLRIGSPEPLPHVELGESSKLRVGQIAIAVGNPLGLQQTVTTGVVSALGRSLRSNSGRMIYDVIQTDAALNPGNSGGPLINSAGQVIGVNTAIIPGAQAICFATAIDTAKWVIMQIFAHGRVRRAYIGVAGTTSPLPRRVQRYFGLSVQSGVHVMEIVKGSPAALGGLRTDDTIVAIDAQPVQDVDGLQRTLDASRIDRPVSVTVLRGAQRVELTVTPVEQAG</sequence>
<evidence type="ECO:0000259" key="4">
    <source>
        <dbReference type="PROSITE" id="PS50106"/>
    </source>
</evidence>
<dbReference type="EMBL" id="VZQQ01000008">
    <property type="protein sequence ID" value="MBC8747410.1"/>
    <property type="molecule type" value="Genomic_DNA"/>
</dbReference>